<sequence length="55" mass="5875">MTAHISFRAVTKRFPVKGREFTAVDNVDLDVLRGEFVVLVGPSGSGKSTLLNLAG</sequence>
<dbReference type="InterPro" id="IPR050166">
    <property type="entry name" value="ABC_transporter_ATP-bind"/>
</dbReference>
<dbReference type="PANTHER" id="PTHR42788">
    <property type="entry name" value="TAURINE IMPORT ATP-BINDING PROTEIN-RELATED"/>
    <property type="match status" value="1"/>
</dbReference>
<evidence type="ECO:0000313" key="4">
    <source>
        <dbReference type="Proteomes" id="UP001597045"/>
    </source>
</evidence>
<organism evidence="3 4">
    <name type="scientific">Kibdelosporangium lantanae</name>
    <dbReference type="NCBI Taxonomy" id="1497396"/>
    <lineage>
        <taxon>Bacteria</taxon>
        <taxon>Bacillati</taxon>
        <taxon>Actinomycetota</taxon>
        <taxon>Actinomycetes</taxon>
        <taxon>Pseudonocardiales</taxon>
        <taxon>Pseudonocardiaceae</taxon>
        <taxon>Kibdelosporangium</taxon>
    </lineage>
</organism>
<keyword evidence="1" id="KW-0813">Transport</keyword>
<protein>
    <submittedName>
        <fullName evidence="3">ATP-binding cassette domain-containing protein</fullName>
    </submittedName>
</protein>
<keyword evidence="4" id="KW-1185">Reference proteome</keyword>
<dbReference type="Gene3D" id="3.40.50.300">
    <property type="entry name" value="P-loop containing nucleotide triphosphate hydrolases"/>
    <property type="match status" value="1"/>
</dbReference>
<dbReference type="PANTHER" id="PTHR42788:SF13">
    <property type="entry name" value="ALIPHATIC SULFONATES IMPORT ATP-BINDING PROTEIN SSUB"/>
    <property type="match status" value="1"/>
</dbReference>
<comment type="caution">
    <text evidence="3">The sequence shown here is derived from an EMBL/GenBank/DDBJ whole genome shotgun (WGS) entry which is preliminary data.</text>
</comment>
<reference evidence="4" key="1">
    <citation type="journal article" date="2019" name="Int. J. Syst. Evol. Microbiol.">
        <title>The Global Catalogue of Microorganisms (GCM) 10K type strain sequencing project: providing services to taxonomists for standard genome sequencing and annotation.</title>
        <authorList>
            <consortium name="The Broad Institute Genomics Platform"/>
            <consortium name="The Broad Institute Genome Sequencing Center for Infectious Disease"/>
            <person name="Wu L."/>
            <person name="Ma J."/>
        </authorList>
    </citation>
    <scope>NUCLEOTIDE SEQUENCE [LARGE SCALE GENOMIC DNA]</scope>
    <source>
        <strain evidence="4">JCM 31486</strain>
    </source>
</reference>
<name>A0ABW3M4I5_9PSEU</name>
<feature type="domain" description="ABC transporter" evidence="2">
    <location>
        <begin position="24"/>
        <end position="53"/>
    </location>
</feature>
<proteinExistence type="predicted"/>
<dbReference type="InterPro" id="IPR027417">
    <property type="entry name" value="P-loop_NTPase"/>
</dbReference>
<evidence type="ECO:0000313" key="3">
    <source>
        <dbReference type="EMBL" id="MFD1045531.1"/>
    </source>
</evidence>
<keyword evidence="3" id="KW-0067">ATP-binding</keyword>
<dbReference type="EMBL" id="JBHTIS010000329">
    <property type="protein sequence ID" value="MFD1045531.1"/>
    <property type="molecule type" value="Genomic_DNA"/>
</dbReference>
<dbReference type="SUPFAM" id="SSF52540">
    <property type="entry name" value="P-loop containing nucleoside triphosphate hydrolases"/>
    <property type="match status" value="1"/>
</dbReference>
<dbReference type="Proteomes" id="UP001597045">
    <property type="component" value="Unassembled WGS sequence"/>
</dbReference>
<keyword evidence="3" id="KW-0547">Nucleotide-binding</keyword>
<dbReference type="Pfam" id="PF00005">
    <property type="entry name" value="ABC_tran"/>
    <property type="match status" value="1"/>
</dbReference>
<evidence type="ECO:0000259" key="2">
    <source>
        <dbReference type="Pfam" id="PF00005"/>
    </source>
</evidence>
<dbReference type="GO" id="GO:0005524">
    <property type="term" value="F:ATP binding"/>
    <property type="evidence" value="ECO:0007669"/>
    <property type="project" value="UniProtKB-KW"/>
</dbReference>
<accession>A0ABW3M4I5</accession>
<dbReference type="InterPro" id="IPR003439">
    <property type="entry name" value="ABC_transporter-like_ATP-bd"/>
</dbReference>
<evidence type="ECO:0000256" key="1">
    <source>
        <dbReference type="ARBA" id="ARBA00022448"/>
    </source>
</evidence>
<gene>
    <name evidence="3" type="ORF">ACFQ1S_08025</name>
</gene>
<feature type="non-terminal residue" evidence="3">
    <location>
        <position position="55"/>
    </location>
</feature>